<reference evidence="4 5" key="1">
    <citation type="submission" date="2018-08" db="EMBL/GenBank/DDBJ databases">
        <title>Streptomyces globisporus 1912-4Crt, whole genome shotgun sequence.</title>
        <authorList>
            <person name="Matselyukh B."/>
        </authorList>
    </citation>
    <scope>NUCLEOTIDE SEQUENCE [LARGE SCALE GENOMIC DNA]</scope>
    <source>
        <strain evidence="4 5">1912-4Crt</strain>
    </source>
</reference>
<dbReference type="PROSITE" id="PS51257">
    <property type="entry name" value="PROKAR_LIPOPROTEIN"/>
    <property type="match status" value="1"/>
</dbReference>
<dbReference type="Gene3D" id="3.20.20.370">
    <property type="entry name" value="Glycoside hydrolase/deacetylase"/>
    <property type="match status" value="1"/>
</dbReference>
<sequence>MPGKMPLPRIGLTAAMVTALTLTLSGCSMETTAPGSARGEAASDAKGEFGPVDCRKAKCIALTFDAGPGEDTPRLLDILKEKKVHATFFLLGKHHVVKHPDVVQRIEDEGHEVANHTWTHQVLTDRKPDEIRAELEKTQVAIEKITGKKPRLMRPPQGRTDDTVSDISKDLGLSQVLWSATAKDYSTNDSALIKKRILDQASKDGVILLHDIYKGTVPAVPGIIDALQKDGYTFVTVPELMAPAEPQPGTIYRP</sequence>
<evidence type="ECO:0000259" key="3">
    <source>
        <dbReference type="PROSITE" id="PS51677"/>
    </source>
</evidence>
<gene>
    <name evidence="4" type="ORF">D3105_07075</name>
</gene>
<dbReference type="InterPro" id="IPR050248">
    <property type="entry name" value="Polysacc_deacetylase_ArnD"/>
</dbReference>
<dbReference type="EMBL" id="QWFA01000027">
    <property type="protein sequence ID" value="ROV69238.1"/>
    <property type="molecule type" value="Genomic_DNA"/>
</dbReference>
<evidence type="ECO:0000256" key="2">
    <source>
        <dbReference type="ARBA" id="ARBA00022801"/>
    </source>
</evidence>
<name>A0A423V471_STRGL</name>
<organism evidence="4 5">
    <name type="scientific">Streptomyces globisporus</name>
    <dbReference type="NCBI Taxonomy" id="1908"/>
    <lineage>
        <taxon>Bacteria</taxon>
        <taxon>Bacillati</taxon>
        <taxon>Actinomycetota</taxon>
        <taxon>Actinomycetes</taxon>
        <taxon>Kitasatosporales</taxon>
        <taxon>Streptomycetaceae</taxon>
        <taxon>Streptomyces</taxon>
    </lineage>
</organism>
<protein>
    <submittedName>
        <fullName evidence="4">Polysaccharide deacetylase family protein</fullName>
    </submittedName>
</protein>
<comment type="caution">
    <text evidence="4">The sequence shown here is derived from an EMBL/GenBank/DDBJ whole genome shotgun (WGS) entry which is preliminary data.</text>
</comment>
<accession>A0A423V471</accession>
<keyword evidence="1" id="KW-0479">Metal-binding</keyword>
<dbReference type="PROSITE" id="PS51677">
    <property type="entry name" value="NODB"/>
    <property type="match status" value="1"/>
</dbReference>
<dbReference type="GO" id="GO:0016020">
    <property type="term" value="C:membrane"/>
    <property type="evidence" value="ECO:0007669"/>
    <property type="project" value="TreeGrafter"/>
</dbReference>
<dbReference type="PANTHER" id="PTHR10587">
    <property type="entry name" value="GLYCOSYL TRANSFERASE-RELATED"/>
    <property type="match status" value="1"/>
</dbReference>
<evidence type="ECO:0000313" key="4">
    <source>
        <dbReference type="EMBL" id="ROV69238.1"/>
    </source>
</evidence>
<evidence type="ECO:0000256" key="1">
    <source>
        <dbReference type="ARBA" id="ARBA00022723"/>
    </source>
</evidence>
<dbReference type="InterPro" id="IPR002509">
    <property type="entry name" value="NODB_dom"/>
</dbReference>
<feature type="domain" description="NodB homology" evidence="3">
    <location>
        <begin position="58"/>
        <end position="235"/>
    </location>
</feature>
<dbReference type="Pfam" id="PF01522">
    <property type="entry name" value="Polysacc_deac_1"/>
    <property type="match status" value="1"/>
</dbReference>
<dbReference type="AlphaFoldDB" id="A0A423V471"/>
<dbReference type="Proteomes" id="UP000285596">
    <property type="component" value="Unassembled WGS sequence"/>
</dbReference>
<dbReference type="SUPFAM" id="SSF88713">
    <property type="entry name" value="Glycoside hydrolase/deacetylase"/>
    <property type="match status" value="1"/>
</dbReference>
<dbReference type="PANTHER" id="PTHR10587:SF133">
    <property type="entry name" value="CHITIN DEACETYLASE 1-RELATED"/>
    <property type="match status" value="1"/>
</dbReference>
<proteinExistence type="predicted"/>
<evidence type="ECO:0000313" key="5">
    <source>
        <dbReference type="Proteomes" id="UP000285596"/>
    </source>
</evidence>
<dbReference type="GO" id="GO:0005975">
    <property type="term" value="P:carbohydrate metabolic process"/>
    <property type="evidence" value="ECO:0007669"/>
    <property type="project" value="InterPro"/>
</dbReference>
<dbReference type="CDD" id="cd10917">
    <property type="entry name" value="CE4_NodB_like_6s_7s"/>
    <property type="match status" value="1"/>
</dbReference>
<dbReference type="InterPro" id="IPR011330">
    <property type="entry name" value="Glyco_hydro/deAcase_b/a-brl"/>
</dbReference>
<keyword evidence="2" id="KW-0378">Hydrolase</keyword>
<dbReference type="GO" id="GO:0016810">
    <property type="term" value="F:hydrolase activity, acting on carbon-nitrogen (but not peptide) bonds"/>
    <property type="evidence" value="ECO:0007669"/>
    <property type="project" value="InterPro"/>
</dbReference>
<dbReference type="GO" id="GO:0046872">
    <property type="term" value="F:metal ion binding"/>
    <property type="evidence" value="ECO:0007669"/>
    <property type="project" value="UniProtKB-KW"/>
</dbReference>